<dbReference type="EMBL" id="JAPFFF010000007">
    <property type="protein sequence ID" value="KAK8886653.1"/>
    <property type="molecule type" value="Genomic_DNA"/>
</dbReference>
<gene>
    <name evidence="3" type="ORF">M9Y10_042119</name>
</gene>
<proteinExistence type="predicted"/>
<keyword evidence="1" id="KW-0175">Coiled coil</keyword>
<comment type="caution">
    <text evidence="3">The sequence shown here is derived from an EMBL/GenBank/DDBJ whole genome shotgun (WGS) entry which is preliminary data.</text>
</comment>
<evidence type="ECO:0000313" key="4">
    <source>
        <dbReference type="Proteomes" id="UP001470230"/>
    </source>
</evidence>
<feature type="region of interest" description="Disordered" evidence="2">
    <location>
        <begin position="2072"/>
        <end position="2109"/>
    </location>
</feature>
<protein>
    <submittedName>
        <fullName evidence="3">Uncharacterized protein</fullName>
    </submittedName>
</protein>
<evidence type="ECO:0000256" key="2">
    <source>
        <dbReference type="SAM" id="MobiDB-lite"/>
    </source>
</evidence>
<accession>A0ABR2K736</accession>
<name>A0ABR2K736_9EUKA</name>
<keyword evidence="4" id="KW-1185">Reference proteome</keyword>
<feature type="coiled-coil region" evidence="1">
    <location>
        <begin position="772"/>
        <end position="799"/>
    </location>
</feature>
<feature type="compositionally biased region" description="Basic and acidic residues" evidence="2">
    <location>
        <begin position="2076"/>
        <end position="2109"/>
    </location>
</feature>
<evidence type="ECO:0000256" key="1">
    <source>
        <dbReference type="SAM" id="Coils"/>
    </source>
</evidence>
<sequence length="2483" mass="284276">MIDKFRLQLQLLPRIEGYNLILKEPVNITFNDDKDQINEIAFLHYLFCKENLSSDSTFNQLAGESDEIEPNEITTQLDKLYEKIPSDKESLNSFISKNLSEINLWHAYSVLKKDEDLSSSFQSFIHTLQDNVMKIAKENHKIQVNSIPSNILSQIKQLISAINYSLNHYAESHENFGGILKEFINVLTEFQNIISNALNDADYVLYSLNESEFLKYRNQISDFSFFCGYLDKGNDYKLSQSFSELLLLIDSIFSYHNSLPIEPVNPLAVSKAADSCFQSINSIISQEDTTVAVYKAHLIALSGIFEDISIAFKDLICLKPVVTRLIPFLTAIQKNIEPILEQFTFTGFSIEIHNFLVSFYQIIDLLKKLEFDSSMVSHVNTNVILTDDVNVSDQIIKTKELIEASSSNALTEFELSELILLFINPSKETKSTEGAARGSKPEKVTESLEGAKAQLTKLCSINTTDLKNSRTIASFAKLSKKLLNIGKSIDSLKSTNPELNDQYVEIIQSFNVAVFNLIDLNCQPIDTMTPFSCVRSICSLLENSLKMLDYAENTEVDPKDDRKIIKAALKYFDDLSQNFNEPLLIENAPEIEEYQKDLTKIFENNAAKYDLSARECYITNTLEFILTLISMITLVTSQMEEKAYELSEVFSDVDLACSSLLKTLETLTLEDHVSASPLSLSVQYIIKLLSNQLEKVTMIRYALGVAIPQQLVRPIIEYRASIDYLPSLVFPFDPDHNSITTESVTRNVSTALNCLSLARWKLGHLKEYYLYDQELKEILKDVSDELKKAQQTAEGDEKLEQTAVSNFKADNKNMLQTVDNIYSILGIFNERTGDEPTDYIDIFKTLIHQVTESWNKDLSKNSSITNSMENARKRLNDAIELLHGDSVKYQVFVNPIEQFGDSYLVPYLAASAARYGGDEFYKTAMDAKGIDFPSGNDKLKKGMEIMNSFINIITISPDEVQKMIAAPMIYYVAAAKLMAYRQYKEFLDLAITFMEARPHELNNICFLLSYHMHKIYEKCAPNTIKSKDSIAEMLRILYMQHANSKLADTYYYTTVFSTLIPKEHAPIFTVLSAPMRECFHCRIQLSTVNFKEAIAYLNGIHPTAGRLSELRSIVDNQPKLETEVGLIVDSSKKKAEGKTKDDEDDIDLHGQEEVVISRNIQVLQPKRINVARTTIIRKITRVNKIEGMIVSKQSPTSISSILDENNDLEMDNHNGRIYQPLITEIPIEEKNVLSEKSWQTLIFPTFSEEDIEINRDPHYKKSWYTKPCVKNNINYEISDVDVPEFNHIKLLVQNEYNLPKEDKEASECSLKTNLSSELMRKISYSIDEREFNVSPLGEIFENQFVPKDIKKFPSEKDIVAPETVPAALKKLKKAKQGDFVSLIKQDKSTHEELLNSLVFGVSHYLDIITAANVESLCGFLSFFSKEELDENLLPWIYHHFSPKHYPKNFFTTYLQCVSTYMRTVFLERSENNEMVSALLAYPYLIHIATAAALVRCAKKPELRCLSKQKQASSIHDFVNATSFVISCSSHYSICKDINRQLSLFMVAIAPYCDEYAFLMTFDSYLRNLTNNDFIELIGNLEISKVSPAVMNFKCQLTLLRLFAPQKEFVQALSKYNEEIFESVFNNSSFAFEEKDSKSITKFLRSMAEIAIIAESVEGELNDDKVNSNTALIASKIIPYLDIAIHNYDNQIVKEDCSLVEHLLIPFLLVLHSAPRGEIIDHFYRLSSEDKSRFFSCIFSLNMSILTKGGSPDPFETLPNFITREEHIDYLEDKSINTKNVNYTLFSEFTIRFVEFTCRYIREHPLPNEVLDEATICVNSLFNRHQLRDNYQHCLYLLVYFVTVHSNLFFTGEISNLNAFRSIVIHAYELVSYELQVARSSGVTIIVHLMYCDYMYTNAVVISGYYIVETHIKAALEKNLVNRRNQLLLFTNLIIQIDLYANNFSLKKFVRCAEVLIEKLKVLHKCIKEKLFSKQSQQLQYAAMMKLADQFVEIPSIRLFWLEEMKKYNVEKKLLAQAYQSQVRAISLITSVLKGLGKYDEVPYSVENLFSENFYYKEDDKVNYEYEIFPKQHAKQKTQEKQESSEHNEGSANKEKSESSSEKVDAIEKSENLSEKVDAIEKSENLNEKVDAIEKSVNSGEKVLVVKNFRGDSVASEDELKLLYYNSPKFSEEYLRRSIFEALQIAFDATLVRQYSQIHSLFSQQIAESGETARVFEDIARPLYFYMFGERAKGTTITMRIYSTTIPRIEDFVAQLLDEKSPLCATKTTKFRINVFDSIVEAENKVNGGRFVIPVESEKVVTFRGESSLFISDYIEPDVDKEASWNETCVKRTFFKTSHPLPSDSIFVNAKKHVVRTITRKALFSARVKFYADFLAISRSATRNFKRSVSIAPLVYSLGSTLIGEKSIASELIQEYRLHVRDPDFIKLAKSFIQDVYETTLLFIDRVRPMLNPQPAIDAYKKIYEAATKTAKNLRVTDYEFTEL</sequence>
<reference evidence="3 4" key="1">
    <citation type="submission" date="2024-04" db="EMBL/GenBank/DDBJ databases">
        <title>Tritrichomonas musculus Genome.</title>
        <authorList>
            <person name="Alves-Ferreira E."/>
            <person name="Grigg M."/>
            <person name="Lorenzi H."/>
            <person name="Galac M."/>
        </authorList>
    </citation>
    <scope>NUCLEOTIDE SEQUENCE [LARGE SCALE GENOMIC DNA]</scope>
    <source>
        <strain evidence="3 4">EAF2021</strain>
    </source>
</reference>
<organism evidence="3 4">
    <name type="scientific">Tritrichomonas musculus</name>
    <dbReference type="NCBI Taxonomy" id="1915356"/>
    <lineage>
        <taxon>Eukaryota</taxon>
        <taxon>Metamonada</taxon>
        <taxon>Parabasalia</taxon>
        <taxon>Tritrichomonadida</taxon>
        <taxon>Tritrichomonadidae</taxon>
        <taxon>Tritrichomonas</taxon>
    </lineage>
</organism>
<evidence type="ECO:0000313" key="3">
    <source>
        <dbReference type="EMBL" id="KAK8886653.1"/>
    </source>
</evidence>
<dbReference type="Proteomes" id="UP001470230">
    <property type="component" value="Unassembled WGS sequence"/>
</dbReference>